<feature type="region of interest" description="Disordered" evidence="2">
    <location>
        <begin position="522"/>
        <end position="546"/>
    </location>
</feature>
<sequence length="574" mass="65205">MAIVKRTARKRTLSFWGRDGHQIRLAFPYRKPSKLEYMTHKFKRNDKNLIAAFKDNLDLNQPKGAARLMRRSGASFDQNHKLTGRAIGDLNPESPASYNSSVEVSSLNQAITPSSSLDLKGRLRGSGHNIKTSTELVKVLNRIWSLEEQLASNVSLVKTLKVELHHAHSRIQELTQEQQSYRHEMDDLMKRVSEDRLSRKHKEQERIKEAVQSMKTEVEDEKKLRQWSEGLHRKLAKELSEADSAFKMTLNDLQSERNARYLLEDLCDEFAKGLQEYDREIQNLKQKFGKDGNHSLDHSLHHISKVWMEGRLQMKIAEAQGDEAEKKSILKGLSAKITSFVQARRLNGSARRKGEKESSLRRRSLESVHLNAAVGAPQDAEDDDSVVSDLHCFELNMDVKDNVSQSSLKQNDEEGMERLKGKNRATFRNGKLKYPEDHDIHSLKQERNELCNGSKMHHIHSSRGNSSHNAIERCKVNPENDHTGSCNQFSVSSQITQTGEANASGSGGPHNQHTLLSQWNFHHTPSDQDISRSSSKLPPTVKENSLKEKLLEARLEGRNARLRALKDSSFGGIQ</sequence>
<feature type="coiled-coil region" evidence="1">
    <location>
        <begin position="157"/>
        <end position="224"/>
    </location>
</feature>
<keyword evidence="1" id="KW-0175">Coiled coil</keyword>
<keyword evidence="4" id="KW-1185">Reference proteome</keyword>
<dbReference type="InterPro" id="IPR043424">
    <property type="entry name" value="BLT-like"/>
</dbReference>
<organism evidence="3 4">
    <name type="scientific">Asparagus officinalis</name>
    <name type="common">Garden asparagus</name>
    <dbReference type="NCBI Taxonomy" id="4686"/>
    <lineage>
        <taxon>Eukaryota</taxon>
        <taxon>Viridiplantae</taxon>
        <taxon>Streptophyta</taxon>
        <taxon>Embryophyta</taxon>
        <taxon>Tracheophyta</taxon>
        <taxon>Spermatophyta</taxon>
        <taxon>Magnoliopsida</taxon>
        <taxon>Liliopsida</taxon>
        <taxon>Asparagales</taxon>
        <taxon>Asparagaceae</taxon>
        <taxon>Asparagoideae</taxon>
        <taxon>Asparagus</taxon>
    </lineage>
</organism>
<dbReference type="AlphaFoldDB" id="A0A5P1EV47"/>
<dbReference type="PANTHER" id="PTHR31071:SF9">
    <property type="entry name" value="INTRACELLULAR PROTEIN TRANSPORT PROTEIN USO1-RELATED"/>
    <property type="match status" value="1"/>
</dbReference>
<dbReference type="EMBL" id="CM007385">
    <property type="protein sequence ID" value="ONK69935.1"/>
    <property type="molecule type" value="Genomic_DNA"/>
</dbReference>
<evidence type="ECO:0000256" key="1">
    <source>
        <dbReference type="SAM" id="Coils"/>
    </source>
</evidence>
<protein>
    <submittedName>
        <fullName evidence="3">Uncharacterized protein</fullName>
    </submittedName>
</protein>
<reference evidence="4" key="1">
    <citation type="journal article" date="2017" name="Nat. Commun.">
        <title>The asparagus genome sheds light on the origin and evolution of a young Y chromosome.</title>
        <authorList>
            <person name="Harkess A."/>
            <person name="Zhou J."/>
            <person name="Xu C."/>
            <person name="Bowers J.E."/>
            <person name="Van der Hulst R."/>
            <person name="Ayyampalayam S."/>
            <person name="Mercati F."/>
            <person name="Riccardi P."/>
            <person name="McKain M.R."/>
            <person name="Kakrana A."/>
            <person name="Tang H."/>
            <person name="Ray J."/>
            <person name="Groenendijk J."/>
            <person name="Arikit S."/>
            <person name="Mathioni S.M."/>
            <person name="Nakano M."/>
            <person name="Shan H."/>
            <person name="Telgmann-Rauber A."/>
            <person name="Kanno A."/>
            <person name="Yue Z."/>
            <person name="Chen H."/>
            <person name="Li W."/>
            <person name="Chen Y."/>
            <person name="Xu X."/>
            <person name="Zhang Y."/>
            <person name="Luo S."/>
            <person name="Chen H."/>
            <person name="Gao J."/>
            <person name="Mao Z."/>
            <person name="Pires J.C."/>
            <person name="Luo M."/>
            <person name="Kudrna D."/>
            <person name="Wing R.A."/>
            <person name="Meyers B.C."/>
            <person name="Yi K."/>
            <person name="Kong H."/>
            <person name="Lavrijsen P."/>
            <person name="Sunseri F."/>
            <person name="Falavigna A."/>
            <person name="Ye Y."/>
            <person name="Leebens-Mack J.H."/>
            <person name="Chen G."/>
        </authorList>
    </citation>
    <scope>NUCLEOTIDE SEQUENCE [LARGE SCALE GENOMIC DNA]</scope>
    <source>
        <strain evidence="4">cv. DH0086</strain>
    </source>
</reference>
<dbReference type="PANTHER" id="PTHR31071">
    <property type="entry name" value="GB|AAF24581.1"/>
    <property type="match status" value="1"/>
</dbReference>
<evidence type="ECO:0000313" key="4">
    <source>
        <dbReference type="Proteomes" id="UP000243459"/>
    </source>
</evidence>
<dbReference type="Gramene" id="ONK69935">
    <property type="protein sequence ID" value="ONK69935"/>
    <property type="gene ID" value="A4U43_C05F28500"/>
</dbReference>
<evidence type="ECO:0000256" key="2">
    <source>
        <dbReference type="SAM" id="MobiDB-lite"/>
    </source>
</evidence>
<dbReference type="OMA" id="SKNDVMG"/>
<name>A0A5P1EV47_ASPOF</name>
<accession>A0A5P1EV47</accession>
<gene>
    <name evidence="3" type="ORF">A4U43_C05F28500</name>
</gene>
<dbReference type="Proteomes" id="UP000243459">
    <property type="component" value="Chromosome 5"/>
</dbReference>
<evidence type="ECO:0000313" key="3">
    <source>
        <dbReference type="EMBL" id="ONK69935.1"/>
    </source>
</evidence>
<proteinExistence type="predicted"/>